<feature type="region of interest" description="Disordered" evidence="1">
    <location>
        <begin position="70"/>
        <end position="208"/>
    </location>
</feature>
<feature type="compositionally biased region" description="Basic and acidic residues" evidence="1">
    <location>
        <begin position="84"/>
        <end position="99"/>
    </location>
</feature>
<dbReference type="AlphaFoldDB" id="A0A2G8KWV0"/>
<dbReference type="Proteomes" id="UP000230750">
    <property type="component" value="Unassembled WGS sequence"/>
</dbReference>
<organism evidence="2 3">
    <name type="scientific">Stichopus japonicus</name>
    <name type="common">Sea cucumber</name>
    <dbReference type="NCBI Taxonomy" id="307972"/>
    <lineage>
        <taxon>Eukaryota</taxon>
        <taxon>Metazoa</taxon>
        <taxon>Echinodermata</taxon>
        <taxon>Eleutherozoa</taxon>
        <taxon>Echinozoa</taxon>
        <taxon>Holothuroidea</taxon>
        <taxon>Aspidochirotacea</taxon>
        <taxon>Aspidochirotida</taxon>
        <taxon>Stichopodidae</taxon>
        <taxon>Apostichopus</taxon>
    </lineage>
</organism>
<keyword evidence="3" id="KW-1185">Reference proteome</keyword>
<proteinExistence type="predicted"/>
<sequence>MITKFERIRFRLVALSNGVNKRRYTGRLPLGRYTCLKCTKFSGPRKAVEDHCRQKHKLIGKKLESAVGISDEEKTTETNTTSSDKSKDVNKRKKVEMTEGPKSNVMDAAETPERGSKRIRSTSDPADDMDKAAKRNHEGEPIEETPVTPQEADEIDTEKCDTSEETREQGKPSVEAPDSTETSGRTDGQHESSNQKQTIMSQTGKSMQ</sequence>
<evidence type="ECO:0000256" key="1">
    <source>
        <dbReference type="SAM" id="MobiDB-lite"/>
    </source>
</evidence>
<feature type="compositionally biased region" description="Basic and acidic residues" evidence="1">
    <location>
        <begin position="157"/>
        <end position="170"/>
    </location>
</feature>
<evidence type="ECO:0000313" key="3">
    <source>
        <dbReference type="Proteomes" id="UP000230750"/>
    </source>
</evidence>
<name>A0A2G8KWV0_STIJA</name>
<comment type="caution">
    <text evidence="2">The sequence shown here is derived from an EMBL/GenBank/DDBJ whole genome shotgun (WGS) entry which is preliminary data.</text>
</comment>
<accession>A0A2G8KWV0</accession>
<dbReference type="EMBL" id="MRZV01000327">
    <property type="protein sequence ID" value="PIK52483.1"/>
    <property type="molecule type" value="Genomic_DNA"/>
</dbReference>
<gene>
    <name evidence="2" type="ORF">BSL78_10641</name>
</gene>
<feature type="compositionally biased region" description="Polar residues" evidence="1">
    <location>
        <begin position="179"/>
        <end position="208"/>
    </location>
</feature>
<protein>
    <submittedName>
        <fullName evidence="2">Uncharacterized protein</fullName>
    </submittedName>
</protein>
<evidence type="ECO:0000313" key="2">
    <source>
        <dbReference type="EMBL" id="PIK52483.1"/>
    </source>
</evidence>
<reference evidence="2 3" key="1">
    <citation type="journal article" date="2017" name="PLoS Biol.">
        <title>The sea cucumber genome provides insights into morphological evolution and visceral regeneration.</title>
        <authorList>
            <person name="Zhang X."/>
            <person name="Sun L."/>
            <person name="Yuan J."/>
            <person name="Sun Y."/>
            <person name="Gao Y."/>
            <person name="Zhang L."/>
            <person name="Li S."/>
            <person name="Dai H."/>
            <person name="Hamel J.F."/>
            <person name="Liu C."/>
            <person name="Yu Y."/>
            <person name="Liu S."/>
            <person name="Lin W."/>
            <person name="Guo K."/>
            <person name="Jin S."/>
            <person name="Xu P."/>
            <person name="Storey K.B."/>
            <person name="Huan P."/>
            <person name="Zhang T."/>
            <person name="Zhou Y."/>
            <person name="Zhang J."/>
            <person name="Lin C."/>
            <person name="Li X."/>
            <person name="Xing L."/>
            <person name="Huo D."/>
            <person name="Sun M."/>
            <person name="Wang L."/>
            <person name="Mercier A."/>
            <person name="Li F."/>
            <person name="Yang H."/>
            <person name="Xiang J."/>
        </authorList>
    </citation>
    <scope>NUCLEOTIDE SEQUENCE [LARGE SCALE GENOMIC DNA]</scope>
    <source>
        <strain evidence="2">Shaxun</strain>
        <tissue evidence="2">Muscle</tissue>
    </source>
</reference>
<feature type="compositionally biased region" description="Basic and acidic residues" evidence="1">
    <location>
        <begin position="128"/>
        <end position="140"/>
    </location>
</feature>